<dbReference type="InterPro" id="IPR051258">
    <property type="entry name" value="Diverse_Substrate_Transporter"/>
</dbReference>
<dbReference type="InterPro" id="IPR037185">
    <property type="entry name" value="EmrE-like"/>
</dbReference>
<evidence type="ECO:0000256" key="2">
    <source>
        <dbReference type="ARBA" id="ARBA00022475"/>
    </source>
</evidence>
<feature type="transmembrane region" description="Helical" evidence="6">
    <location>
        <begin position="95"/>
        <end position="112"/>
    </location>
</feature>
<feature type="transmembrane region" description="Helical" evidence="6">
    <location>
        <begin position="65"/>
        <end position="83"/>
    </location>
</feature>
<feature type="transmembrane region" description="Helical" evidence="6">
    <location>
        <begin position="238"/>
        <end position="258"/>
    </location>
</feature>
<dbReference type="AlphaFoldDB" id="A0A7C3MKE0"/>
<evidence type="ECO:0000256" key="6">
    <source>
        <dbReference type="SAM" id="Phobius"/>
    </source>
</evidence>
<dbReference type="InterPro" id="IPR000620">
    <property type="entry name" value="EamA_dom"/>
</dbReference>
<dbReference type="SUPFAM" id="SSF103481">
    <property type="entry name" value="Multidrug resistance efflux transporter EmrE"/>
    <property type="match status" value="2"/>
</dbReference>
<organism evidence="8">
    <name type="scientific">Dictyoglomus thermophilum</name>
    <dbReference type="NCBI Taxonomy" id="14"/>
    <lineage>
        <taxon>Bacteria</taxon>
        <taxon>Pseudomonadati</taxon>
        <taxon>Dictyoglomota</taxon>
        <taxon>Dictyoglomia</taxon>
        <taxon>Dictyoglomales</taxon>
        <taxon>Dictyoglomaceae</taxon>
        <taxon>Dictyoglomus</taxon>
    </lineage>
</organism>
<comment type="subcellular location">
    <subcellularLocation>
        <location evidence="1">Cell membrane</location>
        <topology evidence="1">Multi-pass membrane protein</topology>
    </subcellularLocation>
</comment>
<evidence type="ECO:0000256" key="4">
    <source>
        <dbReference type="ARBA" id="ARBA00022989"/>
    </source>
</evidence>
<sequence length="285" mass="32331">MNVKVLAIILLFLSSIIWGGGFVAVKNCTLYLSSSYIIFLRFSIASLLLFFIYYKRLINTDLFSIIKGFILGTFLFLAFWLQTEGIKFTTPGRNAFFTSTNVIIVPFLYWPLSNKKPSLIHIISAFISLLGVLLLFYNGERWNINTGDILSLFCALFFALHIIYTKKFVSTIDPISLTFYQFLSISLLSLFTIILYKESLSIIIDKTFIISLTYISLLSTFIAYIFQTLSQKYLHPSVVSIILSTESVFGYFFSHIILGEEITVNTILGGLLIFISVMIASSKEP</sequence>
<keyword evidence="3 6" id="KW-0812">Transmembrane</keyword>
<reference evidence="8" key="1">
    <citation type="journal article" date="2020" name="mSystems">
        <title>Genome- and Community-Level Interaction Insights into Carbon Utilization and Element Cycling Functions of Hydrothermarchaeota in Hydrothermal Sediment.</title>
        <authorList>
            <person name="Zhou Z."/>
            <person name="Liu Y."/>
            <person name="Xu W."/>
            <person name="Pan J."/>
            <person name="Luo Z.H."/>
            <person name="Li M."/>
        </authorList>
    </citation>
    <scope>NUCLEOTIDE SEQUENCE [LARGE SCALE GENOMIC DNA]</scope>
    <source>
        <strain evidence="8">SpSt-81</strain>
    </source>
</reference>
<evidence type="ECO:0000256" key="3">
    <source>
        <dbReference type="ARBA" id="ARBA00022692"/>
    </source>
</evidence>
<accession>A0A7C3MKE0</accession>
<feature type="transmembrane region" description="Helical" evidence="6">
    <location>
        <begin position="264"/>
        <end position="281"/>
    </location>
</feature>
<dbReference type="EMBL" id="DTIN01000009">
    <property type="protein sequence ID" value="HFX13111.1"/>
    <property type="molecule type" value="Genomic_DNA"/>
</dbReference>
<feature type="transmembrane region" description="Helical" evidence="6">
    <location>
        <begin position="149"/>
        <end position="165"/>
    </location>
</feature>
<evidence type="ECO:0000259" key="7">
    <source>
        <dbReference type="Pfam" id="PF00892"/>
    </source>
</evidence>
<gene>
    <name evidence="8" type="ORF">ENW00_02995</name>
</gene>
<proteinExistence type="predicted"/>
<feature type="transmembrane region" description="Helical" evidence="6">
    <location>
        <begin position="177"/>
        <end position="196"/>
    </location>
</feature>
<keyword evidence="4 6" id="KW-1133">Transmembrane helix</keyword>
<dbReference type="PANTHER" id="PTHR42920">
    <property type="entry name" value="OS03G0707200 PROTEIN-RELATED"/>
    <property type="match status" value="1"/>
</dbReference>
<keyword evidence="5 6" id="KW-0472">Membrane</keyword>
<keyword evidence="2" id="KW-1003">Cell membrane</keyword>
<evidence type="ECO:0000256" key="5">
    <source>
        <dbReference type="ARBA" id="ARBA00023136"/>
    </source>
</evidence>
<protein>
    <submittedName>
        <fullName evidence="8">DMT family transporter</fullName>
    </submittedName>
</protein>
<comment type="caution">
    <text evidence="8">The sequence shown here is derived from an EMBL/GenBank/DDBJ whole genome shotgun (WGS) entry which is preliminary data.</text>
</comment>
<dbReference type="Pfam" id="PF00892">
    <property type="entry name" value="EamA"/>
    <property type="match status" value="2"/>
</dbReference>
<feature type="transmembrane region" description="Helical" evidence="6">
    <location>
        <begin position="119"/>
        <end position="137"/>
    </location>
</feature>
<evidence type="ECO:0000256" key="1">
    <source>
        <dbReference type="ARBA" id="ARBA00004651"/>
    </source>
</evidence>
<dbReference type="GO" id="GO:0005886">
    <property type="term" value="C:plasma membrane"/>
    <property type="evidence" value="ECO:0007669"/>
    <property type="project" value="UniProtKB-SubCell"/>
</dbReference>
<name>A0A7C3MKE0_DICTH</name>
<feature type="transmembrane region" description="Helical" evidence="6">
    <location>
        <begin position="208"/>
        <end position="226"/>
    </location>
</feature>
<feature type="transmembrane region" description="Helical" evidence="6">
    <location>
        <begin position="34"/>
        <end position="53"/>
    </location>
</feature>
<feature type="domain" description="EamA" evidence="7">
    <location>
        <begin position="6"/>
        <end position="136"/>
    </location>
</feature>
<feature type="domain" description="EamA" evidence="7">
    <location>
        <begin position="146"/>
        <end position="281"/>
    </location>
</feature>
<evidence type="ECO:0000313" key="8">
    <source>
        <dbReference type="EMBL" id="HFX13111.1"/>
    </source>
</evidence>
<dbReference type="PANTHER" id="PTHR42920:SF5">
    <property type="entry name" value="EAMA DOMAIN-CONTAINING PROTEIN"/>
    <property type="match status" value="1"/>
</dbReference>